<evidence type="ECO:0000313" key="2">
    <source>
        <dbReference type="Proteomes" id="UP001432039"/>
    </source>
</evidence>
<dbReference type="RefSeq" id="WP_328965187.1">
    <property type="nucleotide sequence ID" value="NZ_CP108090.1"/>
</dbReference>
<organism evidence="1 2">
    <name type="scientific">Streptomyces virginiae</name>
    <name type="common">Streptomyces cinnamonensis</name>
    <dbReference type="NCBI Taxonomy" id="1961"/>
    <lineage>
        <taxon>Bacteria</taxon>
        <taxon>Bacillati</taxon>
        <taxon>Actinomycetota</taxon>
        <taxon>Actinomycetes</taxon>
        <taxon>Kitasatosporales</taxon>
        <taxon>Streptomycetaceae</taxon>
        <taxon>Streptomyces</taxon>
    </lineage>
</organism>
<name>A0ABZ1TQE4_STRVG</name>
<keyword evidence="2" id="KW-1185">Reference proteome</keyword>
<gene>
    <name evidence="1" type="ORF">OG517_39105</name>
</gene>
<proteinExistence type="predicted"/>
<dbReference type="Proteomes" id="UP001432039">
    <property type="component" value="Chromosome"/>
</dbReference>
<reference evidence="1" key="1">
    <citation type="submission" date="2022-10" db="EMBL/GenBank/DDBJ databases">
        <title>The complete genomes of actinobacterial strains from the NBC collection.</title>
        <authorList>
            <person name="Joergensen T.S."/>
            <person name="Alvarez Arevalo M."/>
            <person name="Sterndorff E.B."/>
            <person name="Faurdal D."/>
            <person name="Vuksanovic O."/>
            <person name="Mourched A.-S."/>
            <person name="Charusanti P."/>
            <person name="Shaw S."/>
            <person name="Blin K."/>
            <person name="Weber T."/>
        </authorList>
    </citation>
    <scope>NUCLEOTIDE SEQUENCE</scope>
    <source>
        <strain evidence="1">NBC_00248</strain>
    </source>
</reference>
<protein>
    <submittedName>
        <fullName evidence="1">Uncharacterized protein</fullName>
    </submittedName>
</protein>
<dbReference type="EMBL" id="CP108090">
    <property type="protein sequence ID" value="WUQ16941.1"/>
    <property type="molecule type" value="Genomic_DNA"/>
</dbReference>
<accession>A0ABZ1TQE4</accession>
<evidence type="ECO:0000313" key="1">
    <source>
        <dbReference type="EMBL" id="WUQ16941.1"/>
    </source>
</evidence>
<sequence length="46" mass="4887">MANAAQELASLGDNYTPHSFPGQDHKIDPCALAPVLTSFFTTGRPV</sequence>